<evidence type="ECO:0000256" key="1">
    <source>
        <dbReference type="ARBA" id="ARBA00023242"/>
    </source>
</evidence>
<evidence type="ECO:0000259" key="3">
    <source>
        <dbReference type="PROSITE" id="PS50048"/>
    </source>
</evidence>
<feature type="region of interest" description="Disordered" evidence="2">
    <location>
        <begin position="60"/>
        <end position="89"/>
    </location>
</feature>
<keyword evidence="5" id="KW-1185">Reference proteome</keyword>
<dbReference type="InterPro" id="IPR001138">
    <property type="entry name" value="Zn2Cys6_DnaBD"/>
</dbReference>
<protein>
    <recommendedName>
        <fullName evidence="3">Zn(2)-C6 fungal-type domain-containing protein</fullName>
    </recommendedName>
</protein>
<gene>
    <name evidence="4" type="ORF">VTL71DRAFT_11854</name>
</gene>
<name>A0ABR4CTN4_9HELO</name>
<feature type="compositionally biased region" description="Low complexity" evidence="2">
    <location>
        <begin position="72"/>
        <end position="85"/>
    </location>
</feature>
<proteinExistence type="predicted"/>
<dbReference type="InterPro" id="IPR021858">
    <property type="entry name" value="Fun_TF"/>
</dbReference>
<evidence type="ECO:0000313" key="5">
    <source>
        <dbReference type="Proteomes" id="UP001595075"/>
    </source>
</evidence>
<accession>A0ABR4CTN4</accession>
<dbReference type="Gene3D" id="4.10.240.10">
    <property type="entry name" value="Zn(2)-C6 fungal-type DNA-binding domain"/>
    <property type="match status" value="1"/>
</dbReference>
<dbReference type="Proteomes" id="UP001595075">
    <property type="component" value="Unassembled WGS sequence"/>
</dbReference>
<dbReference type="Pfam" id="PF00172">
    <property type="entry name" value="Zn_clus"/>
    <property type="match status" value="1"/>
</dbReference>
<dbReference type="PROSITE" id="PS50048">
    <property type="entry name" value="ZN2_CY6_FUNGAL_2"/>
    <property type="match status" value="1"/>
</dbReference>
<evidence type="ECO:0000313" key="4">
    <source>
        <dbReference type="EMBL" id="KAL2072511.1"/>
    </source>
</evidence>
<organism evidence="4 5">
    <name type="scientific">Oculimacula yallundae</name>
    <dbReference type="NCBI Taxonomy" id="86028"/>
    <lineage>
        <taxon>Eukaryota</taxon>
        <taxon>Fungi</taxon>
        <taxon>Dikarya</taxon>
        <taxon>Ascomycota</taxon>
        <taxon>Pezizomycotina</taxon>
        <taxon>Leotiomycetes</taxon>
        <taxon>Helotiales</taxon>
        <taxon>Ploettnerulaceae</taxon>
        <taxon>Oculimacula</taxon>
    </lineage>
</organism>
<dbReference type="SMART" id="SM00066">
    <property type="entry name" value="GAL4"/>
    <property type="match status" value="1"/>
</dbReference>
<dbReference type="PANTHER" id="PTHR37540:SF5">
    <property type="entry name" value="TRANSCRIPTION FACTOR DOMAIN-CONTAINING PROTEIN"/>
    <property type="match status" value="1"/>
</dbReference>
<reference evidence="4 5" key="1">
    <citation type="journal article" date="2024" name="Commun. Biol.">
        <title>Comparative genomic analysis of thermophilic fungi reveals convergent evolutionary adaptations and gene losses.</title>
        <authorList>
            <person name="Steindorff A.S."/>
            <person name="Aguilar-Pontes M.V."/>
            <person name="Robinson A.J."/>
            <person name="Andreopoulos B."/>
            <person name="LaButti K."/>
            <person name="Kuo A."/>
            <person name="Mondo S."/>
            <person name="Riley R."/>
            <person name="Otillar R."/>
            <person name="Haridas S."/>
            <person name="Lipzen A."/>
            <person name="Grimwood J."/>
            <person name="Schmutz J."/>
            <person name="Clum A."/>
            <person name="Reid I.D."/>
            <person name="Moisan M.C."/>
            <person name="Butler G."/>
            <person name="Nguyen T.T.M."/>
            <person name="Dewar K."/>
            <person name="Conant G."/>
            <person name="Drula E."/>
            <person name="Henrissat B."/>
            <person name="Hansel C."/>
            <person name="Singer S."/>
            <person name="Hutchinson M.I."/>
            <person name="de Vries R.P."/>
            <person name="Natvig D.O."/>
            <person name="Powell A.J."/>
            <person name="Tsang A."/>
            <person name="Grigoriev I.V."/>
        </authorList>
    </citation>
    <scope>NUCLEOTIDE SEQUENCE [LARGE SCALE GENOMIC DNA]</scope>
    <source>
        <strain evidence="4 5">CBS 494.80</strain>
    </source>
</reference>
<feature type="domain" description="Zn(2)-C6 fungal-type" evidence="3">
    <location>
        <begin position="23"/>
        <end position="56"/>
    </location>
</feature>
<dbReference type="CDD" id="cd00067">
    <property type="entry name" value="GAL4"/>
    <property type="match status" value="1"/>
</dbReference>
<keyword evidence="1" id="KW-0539">Nucleus</keyword>
<evidence type="ECO:0000256" key="2">
    <source>
        <dbReference type="SAM" id="MobiDB-lite"/>
    </source>
</evidence>
<dbReference type="InterPro" id="IPR036864">
    <property type="entry name" value="Zn2-C6_fun-type_DNA-bd_sf"/>
</dbReference>
<dbReference type="Pfam" id="PF11951">
    <property type="entry name" value="Fungal_trans_2"/>
    <property type="match status" value="1"/>
</dbReference>
<dbReference type="SUPFAM" id="SSF57701">
    <property type="entry name" value="Zn2/Cys6 DNA-binding domain"/>
    <property type="match status" value="1"/>
</dbReference>
<dbReference type="EMBL" id="JAZHXI010000004">
    <property type="protein sequence ID" value="KAL2072511.1"/>
    <property type="molecule type" value="Genomic_DNA"/>
</dbReference>
<sequence length="428" mass="46712">MDQIMYIHTEPVPQRAHKKSSTGCKACKVRKVKCDEQKPVCQKCQTHFKNITKCDYDTSRSRKKRCPRGPRSASQTATSEASEATPNKQPLQLSSLAIKVYDPLSESSNRELTPACSREASSKPECCTCPCHNPEYTKLLLDSVFGICRICGNLPSLGSRTNDCNPVMSDAVLMAGRVDPFSVLPAKSTPRVHALMHHWTTTLALFPTSIHTQYCTNPTWLSAAIANPTLFNTTLYVASVHDAGLHGCRETAESIFYKAQTIRVLNEALRNPAEAVSDETISAVLLLTHIVSIIGDPEEVETHLNGLRHMIALRGGINSLGVAGVFLHMLCTTNHLTAVISESQALLPASPPYTPAPYPSTSALSDTVCESPLLKPFALSVLFHSTVVDILFEMGCLYAVLDAFTTKLLPEKRQGFEDVVKGIEAMGI</sequence>
<comment type="caution">
    <text evidence="4">The sequence shown here is derived from an EMBL/GenBank/DDBJ whole genome shotgun (WGS) entry which is preliminary data.</text>
</comment>
<dbReference type="PANTHER" id="PTHR37540">
    <property type="entry name" value="TRANSCRIPTION FACTOR (ACR-2), PUTATIVE-RELATED-RELATED"/>
    <property type="match status" value="1"/>
</dbReference>